<keyword evidence="1" id="KW-0472">Membrane</keyword>
<dbReference type="Proteomes" id="UP000276133">
    <property type="component" value="Unassembled WGS sequence"/>
</dbReference>
<gene>
    <name evidence="2" type="ORF">BpHYR1_014036</name>
</gene>
<comment type="caution">
    <text evidence="2">The sequence shown here is derived from an EMBL/GenBank/DDBJ whole genome shotgun (WGS) entry which is preliminary data.</text>
</comment>
<dbReference type="EMBL" id="REGN01011949">
    <property type="protein sequence ID" value="RMZ96723.1"/>
    <property type="molecule type" value="Genomic_DNA"/>
</dbReference>
<sequence length="94" mass="11350">MFIADKNNFILFFFKFWSLIQSGLIFCLILQAISYLKLNSLKKKIKNSFRSSYHKLKVRIYKKKQNFDFDQLCYSAFIIGPEWANLPYLIMLEY</sequence>
<feature type="transmembrane region" description="Helical" evidence="1">
    <location>
        <begin position="12"/>
        <end position="36"/>
    </location>
</feature>
<protein>
    <submittedName>
        <fullName evidence="2">Uncharacterized protein</fullName>
    </submittedName>
</protein>
<keyword evidence="1" id="KW-0812">Transmembrane</keyword>
<evidence type="ECO:0000313" key="2">
    <source>
        <dbReference type="EMBL" id="RMZ96723.1"/>
    </source>
</evidence>
<evidence type="ECO:0000313" key="3">
    <source>
        <dbReference type="Proteomes" id="UP000276133"/>
    </source>
</evidence>
<keyword evidence="1" id="KW-1133">Transmembrane helix</keyword>
<accession>A0A3M7PCJ6</accession>
<proteinExistence type="predicted"/>
<evidence type="ECO:0000256" key="1">
    <source>
        <dbReference type="SAM" id="Phobius"/>
    </source>
</evidence>
<organism evidence="2 3">
    <name type="scientific">Brachionus plicatilis</name>
    <name type="common">Marine rotifer</name>
    <name type="synonym">Brachionus muelleri</name>
    <dbReference type="NCBI Taxonomy" id="10195"/>
    <lineage>
        <taxon>Eukaryota</taxon>
        <taxon>Metazoa</taxon>
        <taxon>Spiralia</taxon>
        <taxon>Gnathifera</taxon>
        <taxon>Rotifera</taxon>
        <taxon>Eurotatoria</taxon>
        <taxon>Monogononta</taxon>
        <taxon>Pseudotrocha</taxon>
        <taxon>Ploima</taxon>
        <taxon>Brachionidae</taxon>
        <taxon>Brachionus</taxon>
    </lineage>
</organism>
<keyword evidence="3" id="KW-1185">Reference proteome</keyword>
<name>A0A3M7PCJ6_BRAPC</name>
<reference evidence="2 3" key="1">
    <citation type="journal article" date="2018" name="Sci. Rep.">
        <title>Genomic signatures of local adaptation to the degree of environmental predictability in rotifers.</title>
        <authorList>
            <person name="Franch-Gras L."/>
            <person name="Hahn C."/>
            <person name="Garcia-Roger E.M."/>
            <person name="Carmona M.J."/>
            <person name="Serra M."/>
            <person name="Gomez A."/>
        </authorList>
    </citation>
    <scope>NUCLEOTIDE SEQUENCE [LARGE SCALE GENOMIC DNA]</scope>
    <source>
        <strain evidence="2">HYR1</strain>
    </source>
</reference>
<dbReference type="AlphaFoldDB" id="A0A3M7PCJ6"/>